<dbReference type="Gene3D" id="3.10.20.370">
    <property type="match status" value="1"/>
</dbReference>
<keyword evidence="15" id="KW-1185">Reference proteome</keyword>
<evidence type="ECO:0000259" key="13">
    <source>
        <dbReference type="PROSITE" id="PS50878"/>
    </source>
</evidence>
<dbReference type="Pfam" id="PF03539">
    <property type="entry name" value="Spuma_A9PTase"/>
    <property type="match status" value="1"/>
</dbReference>
<keyword evidence="4" id="KW-0548">Nucleotidyltransferase</keyword>
<evidence type="ECO:0000313" key="15">
    <source>
        <dbReference type="Proteomes" id="UP000499080"/>
    </source>
</evidence>
<keyword evidence="9" id="KW-0694">RNA-binding</keyword>
<dbReference type="InterPro" id="IPR041577">
    <property type="entry name" value="RT_RNaseH_2"/>
</dbReference>
<feature type="domain" description="Reverse transcriptase" evidence="13">
    <location>
        <begin position="600"/>
        <end position="779"/>
    </location>
</feature>
<dbReference type="FunFam" id="3.30.70.270:FF:000020">
    <property type="entry name" value="Transposon Tf2-6 polyprotein-like Protein"/>
    <property type="match status" value="1"/>
</dbReference>
<dbReference type="GO" id="GO:0003964">
    <property type="term" value="F:RNA-directed DNA polymerase activity"/>
    <property type="evidence" value="ECO:0007669"/>
    <property type="project" value="UniProtKB-KW"/>
</dbReference>
<comment type="caution">
    <text evidence="14">The sequence shown here is derived from an EMBL/GenBank/DDBJ whole genome shotgun (WGS) entry which is preliminary data.</text>
</comment>
<dbReference type="InterPro" id="IPR001969">
    <property type="entry name" value="Aspartic_peptidase_AS"/>
</dbReference>
<dbReference type="SUPFAM" id="SSF50630">
    <property type="entry name" value="Acid proteases"/>
    <property type="match status" value="1"/>
</dbReference>
<evidence type="ECO:0000256" key="3">
    <source>
        <dbReference type="ARBA" id="ARBA00022679"/>
    </source>
</evidence>
<dbReference type="FunFam" id="3.10.10.10:FF:000002">
    <property type="entry name" value="Retrovirus-related Pol polyprotein from transposon 17.6-like protein"/>
    <property type="match status" value="1"/>
</dbReference>
<evidence type="ECO:0000256" key="6">
    <source>
        <dbReference type="ARBA" id="ARBA00022759"/>
    </source>
</evidence>
<dbReference type="FunFam" id="3.10.10.10:FF:000007">
    <property type="entry name" value="Retrovirus-related Pol polyprotein from transposon 17.6-like Protein"/>
    <property type="match status" value="1"/>
</dbReference>
<keyword evidence="10" id="KW-0229">DNA integration</keyword>
<dbReference type="EC" id="2.7.7.49" evidence="1"/>
<dbReference type="GO" id="GO:0004190">
    <property type="term" value="F:aspartic-type endopeptidase activity"/>
    <property type="evidence" value="ECO:0007669"/>
    <property type="project" value="InterPro"/>
</dbReference>
<evidence type="ECO:0000256" key="1">
    <source>
        <dbReference type="ARBA" id="ARBA00012493"/>
    </source>
</evidence>
<evidence type="ECO:0000313" key="14">
    <source>
        <dbReference type="EMBL" id="GBN66162.1"/>
    </source>
</evidence>
<organism evidence="14 15">
    <name type="scientific">Araneus ventricosus</name>
    <name type="common">Orbweaver spider</name>
    <name type="synonym">Epeira ventricosa</name>
    <dbReference type="NCBI Taxonomy" id="182803"/>
    <lineage>
        <taxon>Eukaryota</taxon>
        <taxon>Metazoa</taxon>
        <taxon>Ecdysozoa</taxon>
        <taxon>Arthropoda</taxon>
        <taxon>Chelicerata</taxon>
        <taxon>Arachnida</taxon>
        <taxon>Araneae</taxon>
        <taxon>Araneomorphae</taxon>
        <taxon>Entelegynae</taxon>
        <taxon>Araneoidea</taxon>
        <taxon>Araneidae</taxon>
        <taxon>Araneus</taxon>
    </lineage>
</organism>
<dbReference type="Gene3D" id="3.30.70.270">
    <property type="match status" value="2"/>
</dbReference>
<dbReference type="SUPFAM" id="SSF56672">
    <property type="entry name" value="DNA/RNA polymerases"/>
    <property type="match status" value="1"/>
</dbReference>
<dbReference type="GO" id="GO:0004519">
    <property type="term" value="F:endonuclease activity"/>
    <property type="evidence" value="ECO:0007669"/>
    <property type="project" value="UniProtKB-KW"/>
</dbReference>
<dbReference type="PROSITE" id="PS50878">
    <property type="entry name" value="RT_POL"/>
    <property type="match status" value="1"/>
</dbReference>
<dbReference type="InterPro" id="IPR001641">
    <property type="entry name" value="Spumavirus_A9"/>
</dbReference>
<accession>A0A4Y2QRZ0</accession>
<dbReference type="PANTHER" id="PTHR37984:SF5">
    <property type="entry name" value="PROTEIN NYNRIN-LIKE"/>
    <property type="match status" value="1"/>
</dbReference>
<sequence>EDVKSEVKGKFEEVEHKVQGKIEEVEHKVQGKIGDIERRLSELEIRPFSFSASPEFMHSRPTIKSLTFDGKTSWTVFKTQFDVVSSTNGWTDFVKASQLVASLRGSAAEVLQGIPADKLTDLTTIEKALESRFGDSHLTQFYRTELKTRRQKPGESLQELAADVERLMSLAYAECPLDVRESLAAQYFVDAIRDEDTQYSTRLMDAKDLKSSLAYSMKYEAARSVSKTSRHVRSIETEDHMSRVRDDKFEFFFNRLEELLNSSVAGKKNTPRRNSNVTCWKAPEEGPRVSSLSGKKNGLYLEGSICGIQCLMLVDTGANVTLLRTDLAQKLKEQLIYTAPNISLKTATGEKTEIRGKLDASIECGSRKFHHRIYVADVTDPCILGLDFLQKFNFTVDLEKNEIRTGGEEIPLFSASVQHSKSCSVLVKKRTIIPSRSECLIQGIPEAPGQFRYAVTDFPSQVSQKGVLVAATLVDLEMEAIPVRVLNLNNKSKILDKGDVIATCEPVVDIVARPQEFSGTQHLQSTLENLQMLNEEQRTAVKKLLNEFQDLFSTCDADVGRCNMTQHRINTGDLPPIKQYPRRLPLARKEEAEHLVKEMVDNGIIEESSGPWASPIVLVKKKDGSTRFCVDYRKLNEITKKDSYPLPRIDDTLDALNGSQWFTTLDLKSGYWQVEVRPEDREKTAFTTGQGLWQFKVMPFGLCNALATFERLMETVLRGLSSEACFVYLDDIIIVGRTFEEHLNNLRKVFQRLQKANLKLSPKKCRFFQKEVTYLGHVISAEGVKTDPGKIKAVVDWPRPDKIHDLRSFLGLCTYYRRFVKNFSTIARPLHKLTEAKSNFIWTDECEKSFNSLKQALTSSPILTYPRTDKEFILDTDASNEGIGAVLSQNTGNEERVIAYFSKSLGKPERNYCVTRKELVAIVKSIEHFHHYLYGRKFLLRTDHASLRWLLNFKEPEGQIARWIQRLQEYDFEIQHRKGTSHGNADALSRTPCKESCKQCTNAEKKFGMERDISVKVVTTTTVDPWSSCEIQKAQLEDPAIKPILEKKLNLAERPSWQEIAPESPATKRYWALWDSLHLKDGVLYRKWESDDGNSC</sequence>
<evidence type="ECO:0000256" key="4">
    <source>
        <dbReference type="ARBA" id="ARBA00022695"/>
    </source>
</evidence>
<proteinExistence type="predicted"/>
<dbReference type="CDD" id="cd00303">
    <property type="entry name" value="retropepsin_like"/>
    <property type="match status" value="1"/>
</dbReference>
<evidence type="ECO:0000256" key="8">
    <source>
        <dbReference type="ARBA" id="ARBA00022842"/>
    </source>
</evidence>
<keyword evidence="3" id="KW-0808">Transferase</keyword>
<keyword evidence="12" id="KW-0511">Multifunctional enzyme</keyword>
<dbReference type="CDD" id="cd01647">
    <property type="entry name" value="RT_LTR"/>
    <property type="match status" value="1"/>
</dbReference>
<dbReference type="InterPro" id="IPR050951">
    <property type="entry name" value="Retrovirus_Pol_polyprotein"/>
</dbReference>
<evidence type="ECO:0000256" key="2">
    <source>
        <dbReference type="ARBA" id="ARBA00022670"/>
    </source>
</evidence>
<keyword evidence="5" id="KW-0540">Nuclease</keyword>
<dbReference type="OrthoDB" id="6783748at2759"/>
<evidence type="ECO:0000256" key="11">
    <source>
        <dbReference type="ARBA" id="ARBA00022918"/>
    </source>
</evidence>
<evidence type="ECO:0000256" key="10">
    <source>
        <dbReference type="ARBA" id="ARBA00022908"/>
    </source>
</evidence>
<reference evidence="14 15" key="1">
    <citation type="journal article" date="2019" name="Sci. Rep.">
        <title>Orb-weaving spider Araneus ventricosus genome elucidates the spidroin gene catalogue.</title>
        <authorList>
            <person name="Kono N."/>
            <person name="Nakamura H."/>
            <person name="Ohtoshi R."/>
            <person name="Moran D.A.P."/>
            <person name="Shinohara A."/>
            <person name="Yoshida Y."/>
            <person name="Fujiwara M."/>
            <person name="Mori M."/>
            <person name="Tomita M."/>
            <person name="Arakawa K."/>
        </authorList>
    </citation>
    <scope>NUCLEOTIDE SEQUENCE [LARGE SCALE GENOMIC DNA]</scope>
</reference>
<keyword evidence="7" id="KW-0378">Hydrolase</keyword>
<dbReference type="EMBL" id="BGPR01140273">
    <property type="protein sequence ID" value="GBN66162.1"/>
    <property type="molecule type" value="Genomic_DNA"/>
</dbReference>
<dbReference type="InterPro" id="IPR000477">
    <property type="entry name" value="RT_dom"/>
</dbReference>
<dbReference type="InterPro" id="IPR043128">
    <property type="entry name" value="Rev_trsase/Diguanyl_cyclase"/>
</dbReference>
<dbReference type="Pfam" id="PF13975">
    <property type="entry name" value="gag-asp_proteas"/>
    <property type="match status" value="1"/>
</dbReference>
<evidence type="ECO:0000256" key="5">
    <source>
        <dbReference type="ARBA" id="ARBA00022722"/>
    </source>
</evidence>
<dbReference type="PROSITE" id="PS00141">
    <property type="entry name" value="ASP_PROTEASE"/>
    <property type="match status" value="1"/>
</dbReference>
<dbReference type="InterPro" id="IPR043502">
    <property type="entry name" value="DNA/RNA_pol_sf"/>
</dbReference>
<dbReference type="Pfam" id="PF00078">
    <property type="entry name" value="RVT_1"/>
    <property type="match status" value="1"/>
</dbReference>
<dbReference type="CDD" id="cd09274">
    <property type="entry name" value="RNase_HI_RT_Ty3"/>
    <property type="match status" value="1"/>
</dbReference>
<evidence type="ECO:0000256" key="12">
    <source>
        <dbReference type="ARBA" id="ARBA00023268"/>
    </source>
</evidence>
<evidence type="ECO:0000256" key="7">
    <source>
        <dbReference type="ARBA" id="ARBA00022801"/>
    </source>
</evidence>
<keyword evidence="6" id="KW-0255">Endonuclease</keyword>
<dbReference type="GO" id="GO:0006508">
    <property type="term" value="P:proteolysis"/>
    <property type="evidence" value="ECO:0007669"/>
    <property type="project" value="UniProtKB-KW"/>
</dbReference>
<dbReference type="InterPro" id="IPR021109">
    <property type="entry name" value="Peptidase_aspartic_dom_sf"/>
</dbReference>
<name>A0A4Y2QRZ0_ARAVE</name>
<protein>
    <recommendedName>
        <fullName evidence="1">RNA-directed DNA polymerase</fullName>
        <ecNumber evidence="1">2.7.7.49</ecNumber>
    </recommendedName>
</protein>
<dbReference type="GO" id="GO:0015074">
    <property type="term" value="P:DNA integration"/>
    <property type="evidence" value="ECO:0007669"/>
    <property type="project" value="UniProtKB-KW"/>
</dbReference>
<feature type="non-terminal residue" evidence="14">
    <location>
        <position position="1"/>
    </location>
</feature>
<keyword evidence="8" id="KW-0460">Magnesium</keyword>
<dbReference type="Gene3D" id="2.40.70.10">
    <property type="entry name" value="Acid Proteases"/>
    <property type="match status" value="1"/>
</dbReference>
<gene>
    <name evidence="14" type="primary">pol_4005</name>
    <name evidence="14" type="ORF">AVEN_154673_1</name>
</gene>
<dbReference type="GO" id="GO:0003723">
    <property type="term" value="F:RNA binding"/>
    <property type="evidence" value="ECO:0007669"/>
    <property type="project" value="UniProtKB-KW"/>
</dbReference>
<dbReference type="Proteomes" id="UP000499080">
    <property type="component" value="Unassembled WGS sequence"/>
</dbReference>
<keyword evidence="11" id="KW-0695">RNA-directed DNA polymerase</keyword>
<dbReference type="AlphaFoldDB" id="A0A4Y2QRZ0"/>
<dbReference type="PANTHER" id="PTHR37984">
    <property type="entry name" value="PROTEIN CBG26694"/>
    <property type="match status" value="1"/>
</dbReference>
<dbReference type="Pfam" id="PF17919">
    <property type="entry name" value="RT_RNaseH_2"/>
    <property type="match status" value="1"/>
</dbReference>
<keyword evidence="2" id="KW-0645">Protease</keyword>
<dbReference type="FunFam" id="3.10.20.370:FF:000001">
    <property type="entry name" value="Retrovirus-related Pol polyprotein from transposon 17.6-like protein"/>
    <property type="match status" value="1"/>
</dbReference>
<evidence type="ECO:0000256" key="9">
    <source>
        <dbReference type="ARBA" id="ARBA00022884"/>
    </source>
</evidence>
<dbReference type="Gene3D" id="3.10.10.10">
    <property type="entry name" value="HIV Type 1 Reverse Transcriptase, subunit A, domain 1"/>
    <property type="match status" value="1"/>
</dbReference>